<proteinExistence type="predicted"/>
<accession>A0A1S8LZS8</accession>
<reference evidence="1 2" key="1">
    <citation type="submission" date="2022-04" db="EMBL/GenBank/DDBJ databases">
        <title>Genome sequence of C. roseum typestrain.</title>
        <authorList>
            <person name="Poehlein A."/>
            <person name="Schoch T."/>
            <person name="Duerre P."/>
            <person name="Daniel R."/>
        </authorList>
    </citation>
    <scope>NUCLEOTIDE SEQUENCE [LARGE SCALE GENOMIC DNA]</scope>
    <source>
        <strain evidence="1 2">DSM 7320</strain>
        <plasmid evidence="1 2">p330</plasmid>
    </source>
</reference>
<evidence type="ECO:0000313" key="2">
    <source>
        <dbReference type="Proteomes" id="UP000190951"/>
    </source>
</evidence>
<keyword evidence="2" id="KW-1185">Reference proteome</keyword>
<geneLocation type="plasmid" evidence="1 2">
    <name>p330</name>
</geneLocation>
<dbReference type="Proteomes" id="UP000190951">
    <property type="component" value="Plasmid p330"/>
</dbReference>
<evidence type="ECO:0000313" key="1">
    <source>
        <dbReference type="EMBL" id="URZ13868.1"/>
    </source>
</evidence>
<dbReference type="AlphaFoldDB" id="A0A1S8LZS8"/>
<gene>
    <name evidence="1" type="ORF">CROST_046460</name>
</gene>
<protein>
    <submittedName>
        <fullName evidence="1">Uncharacterized protein</fullName>
    </submittedName>
</protein>
<dbReference type="KEGG" id="crw:CROST_046460"/>
<dbReference type="EMBL" id="CP096984">
    <property type="protein sequence ID" value="URZ13868.1"/>
    <property type="molecule type" value="Genomic_DNA"/>
</dbReference>
<keyword evidence="1" id="KW-0614">Plasmid</keyword>
<sequence>MEKSNKNNLVQRLGFWSSTFATIFSLMFLVATLIPLDLDWKGISQYKLDYTSVPVFIFTVPCLLLALSFLILVISLYYKTKSRNHFLCFLALIFTVICVGQITMNCYLQMSSVRLSIENGDINGFTAFAFGNPDSLFWSIIILGYSFLSIALLFLAPVFRGSKSNLAVRWIFIFNGILGIIAFFQGILKISSMPIEFVLFGISFPIATALIACLFKNNCIS</sequence>
<dbReference type="RefSeq" id="WP_077834637.1">
    <property type="nucleotide sequence ID" value="NZ_CP096984.1"/>
</dbReference>
<name>A0A1S8LZS8_9CLOT</name>
<organism evidence="1 2">
    <name type="scientific">Clostridium felsineum</name>
    <dbReference type="NCBI Taxonomy" id="36839"/>
    <lineage>
        <taxon>Bacteria</taxon>
        <taxon>Bacillati</taxon>
        <taxon>Bacillota</taxon>
        <taxon>Clostridia</taxon>
        <taxon>Eubacteriales</taxon>
        <taxon>Clostridiaceae</taxon>
        <taxon>Clostridium</taxon>
    </lineage>
</organism>
<dbReference type="STRING" id="84029.CROST_34450"/>